<gene>
    <name evidence="3" type="ORF">FYJ29_10815</name>
</gene>
<dbReference type="InterPro" id="IPR036439">
    <property type="entry name" value="Dockerin_dom_sf"/>
</dbReference>
<dbReference type="EMBL" id="VULT01000018">
    <property type="protein sequence ID" value="MSS18247.1"/>
    <property type="molecule type" value="Genomic_DNA"/>
</dbReference>
<dbReference type="InterPro" id="IPR002105">
    <property type="entry name" value="Dockerin_1_rpt"/>
</dbReference>
<keyword evidence="1" id="KW-0732">Signal</keyword>
<dbReference type="Pfam" id="PF00404">
    <property type="entry name" value="Dockerin_1"/>
    <property type="match status" value="1"/>
</dbReference>
<dbReference type="Gene3D" id="1.10.1330.10">
    <property type="entry name" value="Dockerin domain"/>
    <property type="match status" value="1"/>
</dbReference>
<dbReference type="GO" id="GO:0004553">
    <property type="term" value="F:hydrolase activity, hydrolyzing O-glycosyl compounds"/>
    <property type="evidence" value="ECO:0007669"/>
    <property type="project" value="InterPro"/>
</dbReference>
<dbReference type="SUPFAM" id="SSF63446">
    <property type="entry name" value="Type I dockerin domain"/>
    <property type="match status" value="1"/>
</dbReference>
<evidence type="ECO:0000259" key="2">
    <source>
        <dbReference type="PROSITE" id="PS51766"/>
    </source>
</evidence>
<feature type="chain" id="PRO_5026952129" description="Dockerin domain-containing protein" evidence="1">
    <location>
        <begin position="24"/>
        <end position="239"/>
    </location>
</feature>
<comment type="caution">
    <text evidence="3">The sequence shown here is derived from an EMBL/GenBank/DDBJ whole genome shotgun (WGS) entry which is preliminary data.</text>
</comment>
<evidence type="ECO:0000256" key="1">
    <source>
        <dbReference type="SAM" id="SignalP"/>
    </source>
</evidence>
<feature type="signal peptide" evidence="1">
    <location>
        <begin position="1"/>
        <end position="23"/>
    </location>
</feature>
<evidence type="ECO:0000313" key="4">
    <source>
        <dbReference type="Proteomes" id="UP000483362"/>
    </source>
</evidence>
<dbReference type="PROSITE" id="PS51766">
    <property type="entry name" value="DOCKERIN"/>
    <property type="match status" value="1"/>
</dbReference>
<protein>
    <recommendedName>
        <fullName evidence="2">Dockerin domain-containing protein</fullName>
    </recommendedName>
</protein>
<dbReference type="GO" id="GO:0000272">
    <property type="term" value="P:polysaccharide catabolic process"/>
    <property type="evidence" value="ECO:0007669"/>
    <property type="project" value="InterPro"/>
</dbReference>
<name>A0A6L5XFH0_9BACT</name>
<proteinExistence type="predicted"/>
<dbReference type="CDD" id="cd14256">
    <property type="entry name" value="Dockerin_I"/>
    <property type="match status" value="1"/>
</dbReference>
<reference evidence="3 4" key="1">
    <citation type="submission" date="2019-08" db="EMBL/GenBank/DDBJ databases">
        <title>In-depth cultivation of the pig gut microbiome towards novel bacterial diversity and tailored functional studies.</title>
        <authorList>
            <person name="Wylensek D."/>
            <person name="Hitch T.C.A."/>
            <person name="Clavel T."/>
        </authorList>
    </citation>
    <scope>NUCLEOTIDE SEQUENCE [LARGE SCALE GENOMIC DNA]</scope>
    <source>
        <strain evidence="3 4">Oil-RF-744-WCA-WT-10</strain>
    </source>
</reference>
<dbReference type="Proteomes" id="UP000483362">
    <property type="component" value="Unassembled WGS sequence"/>
</dbReference>
<organism evidence="3 4">
    <name type="scientific">Sodaliphilus pleomorphus</name>
    <dbReference type="NCBI Taxonomy" id="2606626"/>
    <lineage>
        <taxon>Bacteria</taxon>
        <taxon>Pseudomonadati</taxon>
        <taxon>Bacteroidota</taxon>
        <taxon>Bacteroidia</taxon>
        <taxon>Bacteroidales</taxon>
        <taxon>Muribaculaceae</taxon>
        <taxon>Sodaliphilus</taxon>
    </lineage>
</organism>
<accession>A0A6L5XFH0</accession>
<dbReference type="RefSeq" id="WP_154326837.1">
    <property type="nucleotide sequence ID" value="NZ_CP045696.1"/>
</dbReference>
<dbReference type="InterPro" id="IPR016134">
    <property type="entry name" value="Dockerin_dom"/>
</dbReference>
<dbReference type="AlphaFoldDB" id="A0A6L5XFH0"/>
<sequence>MIYHITRFMACLLLGAVAVAAHCADLAQFNQNNYEGWVYNRNGVVDLSTARISGNKVTVYRDASGVDYTLTSPELRAGGASAVNVEFTFISTSILGGDVTHYSMYRNSPYVVLLDSAGNALSSYKCMVTDTVVTRHLRATMQLPAGVRRFKIRFAAYDADVNNAGAIRTATIAAVAGHAGRGDVNGDGGIDVSDVTTVTNYILGALAGFELDEVDVNADGRADVSDVTELINMILSAGS</sequence>
<evidence type="ECO:0000313" key="3">
    <source>
        <dbReference type="EMBL" id="MSS18247.1"/>
    </source>
</evidence>
<keyword evidence="4" id="KW-1185">Reference proteome</keyword>
<feature type="domain" description="Dockerin" evidence="2">
    <location>
        <begin position="177"/>
        <end position="239"/>
    </location>
</feature>